<dbReference type="InterPro" id="IPR014710">
    <property type="entry name" value="RmlC-like_jellyroll"/>
</dbReference>
<dbReference type="InterPro" id="IPR051804">
    <property type="entry name" value="Carb_Metab_Reg_Kinase/Isom"/>
</dbReference>
<evidence type="ECO:0000313" key="4">
    <source>
        <dbReference type="Proteomes" id="UP000589036"/>
    </source>
</evidence>
<keyword evidence="2" id="KW-0862">Zinc</keyword>
<dbReference type="PANTHER" id="PTHR42742">
    <property type="entry name" value="TRANSCRIPTIONAL REPRESSOR MPRA"/>
    <property type="match status" value="1"/>
</dbReference>
<dbReference type="AlphaFoldDB" id="A0A852TXP4"/>
<comment type="caution">
    <text evidence="3">The sequence shown here is derived from an EMBL/GenBank/DDBJ whole genome shotgun (WGS) entry which is preliminary data.</text>
</comment>
<dbReference type="InterPro" id="IPR011051">
    <property type="entry name" value="RmlC_Cupin_sf"/>
</dbReference>
<evidence type="ECO:0000256" key="1">
    <source>
        <dbReference type="ARBA" id="ARBA00022723"/>
    </source>
</evidence>
<organism evidence="3 4">
    <name type="scientific">Spinactinospora alkalitolerans</name>
    <dbReference type="NCBI Taxonomy" id="687207"/>
    <lineage>
        <taxon>Bacteria</taxon>
        <taxon>Bacillati</taxon>
        <taxon>Actinomycetota</taxon>
        <taxon>Actinomycetes</taxon>
        <taxon>Streptosporangiales</taxon>
        <taxon>Nocardiopsidaceae</taxon>
        <taxon>Spinactinospora</taxon>
    </lineage>
</organism>
<protein>
    <submittedName>
        <fullName evidence="3">Mannose-6-phosphate isomerase</fullName>
        <ecNumber evidence="3">5.3.1.8</ecNumber>
    </submittedName>
</protein>
<dbReference type="GO" id="GO:0046872">
    <property type="term" value="F:metal ion binding"/>
    <property type="evidence" value="ECO:0007669"/>
    <property type="project" value="UniProtKB-KW"/>
</dbReference>
<gene>
    <name evidence="3" type="ORF">HDA32_003245</name>
</gene>
<reference evidence="3 4" key="1">
    <citation type="submission" date="2020-07" db="EMBL/GenBank/DDBJ databases">
        <title>Sequencing the genomes of 1000 actinobacteria strains.</title>
        <authorList>
            <person name="Klenk H.-P."/>
        </authorList>
    </citation>
    <scope>NUCLEOTIDE SEQUENCE [LARGE SCALE GENOMIC DNA]</scope>
    <source>
        <strain evidence="3 4">CXB654</strain>
    </source>
</reference>
<proteinExistence type="predicted"/>
<dbReference type="EMBL" id="JACCCC010000001">
    <property type="protein sequence ID" value="NYE48125.1"/>
    <property type="molecule type" value="Genomic_DNA"/>
</dbReference>
<keyword evidence="3" id="KW-0413">Isomerase</keyword>
<evidence type="ECO:0000256" key="2">
    <source>
        <dbReference type="ARBA" id="ARBA00022833"/>
    </source>
</evidence>
<dbReference type="Proteomes" id="UP000589036">
    <property type="component" value="Unassembled WGS sequence"/>
</dbReference>
<evidence type="ECO:0000313" key="3">
    <source>
        <dbReference type="EMBL" id="NYE48125.1"/>
    </source>
</evidence>
<dbReference type="PANTHER" id="PTHR42742:SF3">
    <property type="entry name" value="FRUCTOKINASE"/>
    <property type="match status" value="1"/>
</dbReference>
<sequence>MRPVHLPVSVLEHFYRGGAAIAELRGGPPRCERSPEEWLGSVTTRFGASTDGLSRLPGGTLLRDAVAADPQAWLGPEHRERLGDETALLVKLIDAGERLPVHLHPDRGFAQRHLSCRHGKTEAWMVLDAEPGTTAHVGFSRPVGRGELADLVARQDTDGLLARMHEFTLHPGDAVLVPAGLPHALGAGAFVAEVQEPTDFSILLDWQGFAVDGPVEGHLGLGFDVALEAVRRDALPRSEAEELVRRSALDAPAADRPRALLPAAAAPYFRAELLRPARGLPVPQGFAALLVLDGRGTLRPRTGADVALRRGDALVLPHAAGPHTLNGDLRALLFRPPGPDHGTGSPTP</sequence>
<keyword evidence="4" id="KW-1185">Reference proteome</keyword>
<keyword evidence="1" id="KW-0479">Metal-binding</keyword>
<dbReference type="SUPFAM" id="SSF51182">
    <property type="entry name" value="RmlC-like cupins"/>
    <property type="match status" value="1"/>
</dbReference>
<accession>A0A852TXP4</accession>
<dbReference type="GO" id="GO:0004476">
    <property type="term" value="F:mannose-6-phosphate isomerase activity"/>
    <property type="evidence" value="ECO:0007669"/>
    <property type="project" value="UniProtKB-EC"/>
</dbReference>
<dbReference type="Gene3D" id="2.60.120.10">
    <property type="entry name" value="Jelly Rolls"/>
    <property type="match status" value="2"/>
</dbReference>
<dbReference type="RefSeq" id="WP_179643965.1">
    <property type="nucleotide sequence ID" value="NZ_BAAAYY010000016.1"/>
</dbReference>
<dbReference type="EC" id="5.3.1.8" evidence="3"/>
<name>A0A852TXP4_9ACTN</name>
<dbReference type="CDD" id="cd07010">
    <property type="entry name" value="cupin_PMI_type_I_N_bac"/>
    <property type="match status" value="1"/>
</dbReference>